<organism evidence="1 2">
    <name type="scientific">Rosa chinensis</name>
    <name type="common">China rose</name>
    <dbReference type="NCBI Taxonomy" id="74649"/>
    <lineage>
        <taxon>Eukaryota</taxon>
        <taxon>Viridiplantae</taxon>
        <taxon>Streptophyta</taxon>
        <taxon>Embryophyta</taxon>
        <taxon>Tracheophyta</taxon>
        <taxon>Spermatophyta</taxon>
        <taxon>Magnoliopsida</taxon>
        <taxon>eudicotyledons</taxon>
        <taxon>Gunneridae</taxon>
        <taxon>Pentapetalae</taxon>
        <taxon>rosids</taxon>
        <taxon>fabids</taxon>
        <taxon>Rosales</taxon>
        <taxon>Rosaceae</taxon>
        <taxon>Rosoideae</taxon>
        <taxon>Rosoideae incertae sedis</taxon>
        <taxon>Rosa</taxon>
    </lineage>
</organism>
<evidence type="ECO:0000313" key="1">
    <source>
        <dbReference type="EMBL" id="PRQ25055.1"/>
    </source>
</evidence>
<keyword evidence="2" id="KW-1185">Reference proteome</keyword>
<dbReference type="AlphaFoldDB" id="A0A2P6PSZ4"/>
<evidence type="ECO:0000313" key="2">
    <source>
        <dbReference type="Proteomes" id="UP000238479"/>
    </source>
</evidence>
<protein>
    <submittedName>
        <fullName evidence="1">Uncharacterized protein</fullName>
    </submittedName>
</protein>
<reference evidence="1 2" key="1">
    <citation type="journal article" date="2018" name="Nat. Genet.">
        <title>The Rosa genome provides new insights in the design of modern roses.</title>
        <authorList>
            <person name="Bendahmane M."/>
        </authorList>
    </citation>
    <scope>NUCLEOTIDE SEQUENCE [LARGE SCALE GENOMIC DNA]</scope>
    <source>
        <strain evidence="2">cv. Old Blush</strain>
    </source>
</reference>
<dbReference type="Gramene" id="PRQ25055">
    <property type="protein sequence ID" value="PRQ25055"/>
    <property type="gene ID" value="RchiOBHm_Chr6g0279391"/>
</dbReference>
<dbReference type="EMBL" id="PDCK01000044">
    <property type="protein sequence ID" value="PRQ25055.1"/>
    <property type="molecule type" value="Genomic_DNA"/>
</dbReference>
<sequence length="110" mass="12904">MHTKVVLIHMEGIKALILHLLDPTVMEIHNLVDKIIMGSKHLITILKAKGHLLVLHMFMEEPHMILKDLVKVLNHLEVLILHKMLLPAFKIGKHHNRNQRSLIWMIYWPP</sequence>
<accession>A0A2P6PSZ4</accession>
<proteinExistence type="predicted"/>
<comment type="caution">
    <text evidence="1">The sequence shown here is derived from an EMBL/GenBank/DDBJ whole genome shotgun (WGS) entry which is preliminary data.</text>
</comment>
<dbReference type="Proteomes" id="UP000238479">
    <property type="component" value="Chromosome 6"/>
</dbReference>
<gene>
    <name evidence="1" type="ORF">RchiOBHm_Chr6g0279391</name>
</gene>
<name>A0A2P6PSZ4_ROSCH</name>